<keyword evidence="3 5" id="KW-0418">Kinase</keyword>
<dbReference type="InterPro" id="IPR029056">
    <property type="entry name" value="Ribokinase-like"/>
</dbReference>
<evidence type="ECO:0000256" key="3">
    <source>
        <dbReference type="ARBA" id="ARBA00022777"/>
    </source>
</evidence>
<feature type="domain" description="Carbohydrate kinase PfkB" evidence="4">
    <location>
        <begin position="10"/>
        <end position="322"/>
    </location>
</feature>
<dbReference type="GO" id="GO:0050225">
    <property type="term" value="F:pseudouridine kinase activity"/>
    <property type="evidence" value="ECO:0007669"/>
    <property type="project" value="UniProtKB-EC"/>
</dbReference>
<dbReference type="GO" id="GO:0046872">
    <property type="term" value="F:metal ion binding"/>
    <property type="evidence" value="ECO:0007669"/>
    <property type="project" value="UniProtKB-KW"/>
</dbReference>
<keyword evidence="2" id="KW-0479">Metal-binding</keyword>
<gene>
    <name evidence="5" type="primary">psuK_1</name>
    <name evidence="5" type="ORF">SDC9_04492</name>
</gene>
<dbReference type="EC" id="2.7.1.83" evidence="5"/>
<dbReference type="InterPro" id="IPR002173">
    <property type="entry name" value="Carboh/pur_kinase_PfkB_CS"/>
</dbReference>
<organism evidence="5">
    <name type="scientific">bioreactor metagenome</name>
    <dbReference type="NCBI Taxonomy" id="1076179"/>
    <lineage>
        <taxon>unclassified sequences</taxon>
        <taxon>metagenomes</taxon>
        <taxon>ecological metagenomes</taxon>
    </lineage>
</organism>
<dbReference type="SUPFAM" id="SSF53613">
    <property type="entry name" value="Ribokinase-like"/>
    <property type="match status" value="1"/>
</dbReference>
<name>A0A644SWC3_9ZZZZ</name>
<dbReference type="PANTHER" id="PTHR42909:SF1">
    <property type="entry name" value="CARBOHYDRATE KINASE PFKB DOMAIN-CONTAINING PROTEIN"/>
    <property type="match status" value="1"/>
</dbReference>
<dbReference type="EMBL" id="VSSQ01000008">
    <property type="protein sequence ID" value="MPL58946.1"/>
    <property type="molecule type" value="Genomic_DNA"/>
</dbReference>
<reference evidence="5" key="1">
    <citation type="submission" date="2019-08" db="EMBL/GenBank/DDBJ databases">
        <authorList>
            <person name="Kucharzyk K."/>
            <person name="Murdoch R.W."/>
            <person name="Higgins S."/>
            <person name="Loffler F."/>
        </authorList>
    </citation>
    <scope>NUCLEOTIDE SEQUENCE</scope>
</reference>
<accession>A0A644SWC3</accession>
<evidence type="ECO:0000256" key="2">
    <source>
        <dbReference type="ARBA" id="ARBA00022723"/>
    </source>
</evidence>
<evidence type="ECO:0000256" key="1">
    <source>
        <dbReference type="ARBA" id="ARBA00022679"/>
    </source>
</evidence>
<dbReference type="InterPro" id="IPR011611">
    <property type="entry name" value="PfkB_dom"/>
</dbReference>
<evidence type="ECO:0000259" key="4">
    <source>
        <dbReference type="Pfam" id="PF00294"/>
    </source>
</evidence>
<sequence>MAATSTTVPQVFVIGGANIDIQGQSSAVFRGGDSNPGRIGTAFGGVGRNVAEACLRLGLEVRLITVFGGDPEGERMEADCRAKGMDTGWSLRWEGPSARYLCALDADGSLVGAVADMEALDALVPGHLESAAKDLDKAFCIVADTNIPATSLAWLCRRYGRLGGTLKDATRPLLFLDTVSEAKAVKALGLFGEFDCVKPNMGEALIMAAKRWPPETPGDGPGAIFPKRREGNPAEIKRRIESLGNLPGELYISLGPKGMYYSAKKDEGVVPLPPEALRPTARNRSGAGDSALAGLVWASLKGFPPREKVHYALSAALLAAASASPVPDDMDEKKLMSLAALIAEKEA</sequence>
<protein>
    <submittedName>
        <fullName evidence="5">Pseudouridine kinase</fullName>
        <ecNumber evidence="5">2.7.1.83</ecNumber>
    </submittedName>
</protein>
<dbReference type="AlphaFoldDB" id="A0A644SWC3"/>
<dbReference type="PROSITE" id="PS00583">
    <property type="entry name" value="PFKB_KINASES_1"/>
    <property type="match status" value="1"/>
</dbReference>
<dbReference type="PANTHER" id="PTHR42909">
    <property type="entry name" value="ZGC:136858"/>
    <property type="match status" value="1"/>
</dbReference>
<comment type="caution">
    <text evidence="5">The sequence shown here is derived from an EMBL/GenBank/DDBJ whole genome shotgun (WGS) entry which is preliminary data.</text>
</comment>
<dbReference type="Gene3D" id="3.40.1190.20">
    <property type="match status" value="1"/>
</dbReference>
<proteinExistence type="predicted"/>
<dbReference type="GO" id="GO:0004730">
    <property type="term" value="F:pseudouridylate synthase activity"/>
    <property type="evidence" value="ECO:0007669"/>
    <property type="project" value="TreeGrafter"/>
</dbReference>
<dbReference type="Pfam" id="PF00294">
    <property type="entry name" value="PfkB"/>
    <property type="match status" value="1"/>
</dbReference>
<keyword evidence="1 5" id="KW-0808">Transferase</keyword>
<evidence type="ECO:0000313" key="5">
    <source>
        <dbReference type="EMBL" id="MPL58946.1"/>
    </source>
</evidence>
<dbReference type="GO" id="GO:0016798">
    <property type="term" value="F:hydrolase activity, acting on glycosyl bonds"/>
    <property type="evidence" value="ECO:0007669"/>
    <property type="project" value="TreeGrafter"/>
</dbReference>
<dbReference type="GO" id="GO:0005737">
    <property type="term" value="C:cytoplasm"/>
    <property type="evidence" value="ECO:0007669"/>
    <property type="project" value="TreeGrafter"/>
</dbReference>